<dbReference type="SUPFAM" id="SSF103473">
    <property type="entry name" value="MFS general substrate transporter"/>
    <property type="match status" value="1"/>
</dbReference>
<keyword evidence="2" id="KW-1133">Transmembrane helix</keyword>
<dbReference type="Proteomes" id="UP001589867">
    <property type="component" value="Unassembled WGS sequence"/>
</dbReference>
<keyword evidence="2" id="KW-0812">Transmembrane</keyword>
<dbReference type="Gene3D" id="1.20.1250.20">
    <property type="entry name" value="MFS general substrate transporter like domains"/>
    <property type="match status" value="1"/>
</dbReference>
<dbReference type="InterPro" id="IPR036259">
    <property type="entry name" value="MFS_trans_sf"/>
</dbReference>
<dbReference type="RefSeq" id="WP_377244649.1">
    <property type="nucleotide sequence ID" value="NZ_JBHLUH010000004.1"/>
</dbReference>
<dbReference type="SUPFAM" id="SSF53335">
    <property type="entry name" value="S-adenosyl-L-methionine-dependent methyltransferases"/>
    <property type="match status" value="1"/>
</dbReference>
<reference evidence="3 4" key="1">
    <citation type="submission" date="2024-09" db="EMBL/GenBank/DDBJ databases">
        <authorList>
            <person name="Sun Q."/>
            <person name="Mori K."/>
        </authorList>
    </citation>
    <scope>NUCLEOTIDE SEQUENCE [LARGE SCALE GENOMIC DNA]</scope>
    <source>
        <strain evidence="3 4">TBRC 3947</strain>
    </source>
</reference>
<accession>A0ABV6LVV5</accession>
<evidence type="ECO:0000256" key="1">
    <source>
        <dbReference type="ARBA" id="ARBA00023115"/>
    </source>
</evidence>
<feature type="transmembrane region" description="Helical" evidence="2">
    <location>
        <begin position="22"/>
        <end position="45"/>
    </location>
</feature>
<feature type="transmembrane region" description="Helical" evidence="2">
    <location>
        <begin position="163"/>
        <end position="182"/>
    </location>
</feature>
<dbReference type="PANTHER" id="PTHR43317">
    <property type="entry name" value="THERMOSPERMINE SYNTHASE ACAULIS5"/>
    <property type="match status" value="1"/>
</dbReference>
<dbReference type="InterPro" id="IPR029063">
    <property type="entry name" value="SAM-dependent_MTases_sf"/>
</dbReference>
<organism evidence="3 4">
    <name type="scientific">Phytohabitans kaempferiae</name>
    <dbReference type="NCBI Taxonomy" id="1620943"/>
    <lineage>
        <taxon>Bacteria</taxon>
        <taxon>Bacillati</taxon>
        <taxon>Actinomycetota</taxon>
        <taxon>Actinomycetes</taxon>
        <taxon>Micromonosporales</taxon>
        <taxon>Micromonosporaceae</taxon>
    </lineage>
</organism>
<feature type="transmembrane region" description="Helical" evidence="2">
    <location>
        <begin position="219"/>
        <end position="237"/>
    </location>
</feature>
<comment type="caution">
    <text evidence="3">The sequence shown here is derived from an EMBL/GenBank/DDBJ whole genome shotgun (WGS) entry which is preliminary data.</text>
</comment>
<protein>
    <submittedName>
        <fullName evidence="3">Fused MFS/spermidine synthase</fullName>
    </submittedName>
</protein>
<dbReference type="NCBIfam" id="NF037959">
    <property type="entry name" value="MFS_SpdSyn"/>
    <property type="match status" value="1"/>
</dbReference>
<feature type="transmembrane region" description="Helical" evidence="2">
    <location>
        <begin position="86"/>
        <end position="108"/>
    </location>
</feature>
<feature type="transmembrane region" description="Helical" evidence="2">
    <location>
        <begin position="188"/>
        <end position="207"/>
    </location>
</feature>
<dbReference type="CDD" id="cd02440">
    <property type="entry name" value="AdoMet_MTases"/>
    <property type="match status" value="1"/>
</dbReference>
<feature type="transmembrane region" description="Helical" evidence="2">
    <location>
        <begin position="51"/>
        <end position="74"/>
    </location>
</feature>
<keyword evidence="4" id="KW-1185">Reference proteome</keyword>
<dbReference type="Gene3D" id="3.40.50.150">
    <property type="entry name" value="Vaccinia Virus protein VP39"/>
    <property type="match status" value="1"/>
</dbReference>
<dbReference type="EMBL" id="JBHLUH010000004">
    <property type="protein sequence ID" value="MFC0526552.1"/>
    <property type="molecule type" value="Genomic_DNA"/>
</dbReference>
<keyword evidence="2" id="KW-0472">Membrane</keyword>
<name>A0ABV6LVV5_9ACTN</name>
<dbReference type="PANTHER" id="PTHR43317:SF1">
    <property type="entry name" value="THERMOSPERMINE SYNTHASE ACAULIS5"/>
    <property type="match status" value="1"/>
</dbReference>
<evidence type="ECO:0000313" key="3">
    <source>
        <dbReference type="EMBL" id="MFC0526552.1"/>
    </source>
</evidence>
<keyword evidence="1" id="KW-0620">Polyamine biosynthesis</keyword>
<evidence type="ECO:0000313" key="4">
    <source>
        <dbReference type="Proteomes" id="UP001589867"/>
    </source>
</evidence>
<evidence type="ECO:0000256" key="2">
    <source>
        <dbReference type="SAM" id="Phobius"/>
    </source>
</evidence>
<gene>
    <name evidence="3" type="ORF">ACFFIA_02620</name>
</gene>
<sequence length="511" mass="53122">MESLSSQTEAPLAKSDSLPPKLAAALVFLASGAVLVLETAALRLVGPYVGVTLQVTSAVIGVALGAIAYGAWLGGFLADRQDPRRLLAPALVLAAIATAVTLPVVRWAGEGLRGSADTGIILLTALAIFVPAALLSGVTPLVVKLQLGDLKRTGQVVGKLSSIGTLGGITATLVTGFVLVAALPTSTIIVSVAVLLAAVGIALGVYLRRRDPLPGPNRTRAVLAVVGLAGAGLSTVAPNPCDIETAYHCASVVEDPGNPFGRVLMLNSARHSYVDLANPRHLEFAYTQWIGAVADAMAPEGQPLDTLHVGGGGFTMPRYLNATRPGGTNEVYEIDGGLVDLARSELELRTGPDLTPVVGDARVLVTARPSASVDLVVGDAFGHLVVPWHLATREMAEQIHRTLRPTGVYAQNVIDYPPLRFVRAEMATVADVFPHVALIGPPEALAGEEGANFVIVASDSPLPLDDIRAHLTSNVQEPVRVLAGADLEAFVRDARVLTDEFAPVDQLLAGP</sequence>
<proteinExistence type="predicted"/>
<feature type="transmembrane region" description="Helical" evidence="2">
    <location>
        <begin position="120"/>
        <end position="143"/>
    </location>
</feature>